<gene>
    <name evidence="1" type="ORF">GQ26_0310900</name>
</gene>
<dbReference type="InterPro" id="IPR036322">
    <property type="entry name" value="WD40_repeat_dom_sf"/>
</dbReference>
<dbReference type="Gene3D" id="2.130.10.10">
    <property type="entry name" value="YVTN repeat-like/Quinoprotein amine dehydrogenase"/>
    <property type="match status" value="2"/>
</dbReference>
<accession>A0A093UVV6</accession>
<protein>
    <submittedName>
        <fullName evidence="1">WD repeat-containing protein WRAP73</fullName>
    </submittedName>
</protein>
<dbReference type="HOGENOM" id="CLU_024072_1_0_1"/>
<sequence length="453" mass="50180">MAFPGSHGAHIGPTIVTVSRDGDYIVRVHGKEVSVHSATPIEGSRVLRSIKLPEPLASQLKFVKISLSNSQDVNHVGARMQIEDDGPLDLVLHQRLLCATNNRISVWQLNSLEWHADIENIEPSVTAIDFGASNDEVILFHAWSSKVTVFNLESASSLIIKSPNRCARLKWSPDGRWIAIWDAASSGTKVLIYTADGQHFRTYTGRDDAENTHDLGVKCIEWAPLKPRQQNSEVLAVGKYDGTVDLLNTRTFSCSTTLSHTFHINAESPRVWRERMSPDGKLEYAEAASSSAFITAGNDSTSQLPRGISMLQFSPHGDFLATVDQTRPNIVWIWAMTTPPALETALVHEHNIKNMLWHSKNQELLIITANTILAVVHLWSRERSPVISEIPISRSEAGRYDITWVKSGDLAPLGYFWFSNSEDAILGRIVVNDEGNAPFDSHHVVSRGGLVGM</sequence>
<reference key="1">
    <citation type="journal article" date="2014" name="PLoS Genet.">
        <title>Signature Gene Expression Reveals Novel Clues to the Molecular Mechanisms of Dimorphic Transition in Penicillium marneffei.</title>
        <authorList>
            <person name="Yang E."/>
            <person name="Wang G."/>
            <person name="Cai J."/>
            <person name="Woo P.C."/>
            <person name="Lau S.K."/>
            <person name="Yuen K.-Y."/>
            <person name="Chow W.-N."/>
            <person name="Lin X."/>
        </authorList>
    </citation>
    <scope>NUCLEOTIDE SEQUENCE [LARGE SCALE GENOMIC DNA]</scope>
    <source>
        <strain>PM1</strain>
    </source>
</reference>
<name>A0A093UVV6_TALMA</name>
<dbReference type="SUPFAM" id="SSF50978">
    <property type="entry name" value="WD40 repeat-like"/>
    <property type="match status" value="1"/>
</dbReference>
<organism evidence="1">
    <name type="scientific">Talaromyces marneffei PM1</name>
    <dbReference type="NCBI Taxonomy" id="1077442"/>
    <lineage>
        <taxon>Eukaryota</taxon>
        <taxon>Fungi</taxon>
        <taxon>Dikarya</taxon>
        <taxon>Ascomycota</taxon>
        <taxon>Pezizomycotina</taxon>
        <taxon>Eurotiomycetes</taxon>
        <taxon>Eurotiomycetidae</taxon>
        <taxon>Eurotiales</taxon>
        <taxon>Trichocomaceae</taxon>
        <taxon>Talaromyces</taxon>
        <taxon>Talaromyces sect. Talaromyces</taxon>
    </lineage>
</organism>
<dbReference type="GO" id="GO:0005815">
    <property type="term" value="C:microtubule organizing center"/>
    <property type="evidence" value="ECO:0007669"/>
    <property type="project" value="TreeGrafter"/>
</dbReference>
<dbReference type="AlphaFoldDB" id="A0A093UVV6"/>
<reference evidence="1" key="2">
    <citation type="journal article" date="2014" name="PLoS Genet.">
        <title>Signature gene expression reveals novel clues to the molecular mechanisms of dimorphic transition in Penicillium marneffei.</title>
        <authorList>
            <person name="Yang E."/>
            <person name="Wang G."/>
            <person name="Cai J."/>
            <person name="Woo P.C."/>
            <person name="Lau S.K."/>
            <person name="Yuen K.-Y."/>
            <person name="Chow W.-N."/>
            <person name="Lin X."/>
        </authorList>
    </citation>
    <scope>NUCLEOTIDE SEQUENCE</scope>
    <source>
        <strain evidence="1">PM1</strain>
    </source>
</reference>
<dbReference type="InterPro" id="IPR052778">
    <property type="entry name" value="Centrosome-WD_assoc"/>
</dbReference>
<dbReference type="PANTHER" id="PTHR16220">
    <property type="entry name" value="WD REPEAT PROTEIN 8-RELATED"/>
    <property type="match status" value="1"/>
</dbReference>
<comment type="caution">
    <text evidence="1">The sequence shown here is derived from an EMBL/GenBank/DDBJ whole genome shotgun (WGS) entry which is preliminary data.</text>
</comment>
<dbReference type="GO" id="GO:1990810">
    <property type="term" value="P:microtubule anchoring at mitotic spindle pole body"/>
    <property type="evidence" value="ECO:0007669"/>
    <property type="project" value="TreeGrafter"/>
</dbReference>
<dbReference type="PANTHER" id="PTHR16220:SF0">
    <property type="entry name" value="WD REPEAT-CONTAINING PROTEIN WRAP73"/>
    <property type="match status" value="1"/>
</dbReference>
<evidence type="ECO:0000313" key="1">
    <source>
        <dbReference type="EMBL" id="KFX44030.1"/>
    </source>
</evidence>
<dbReference type="GO" id="GO:1990811">
    <property type="term" value="C:MWP complex"/>
    <property type="evidence" value="ECO:0007669"/>
    <property type="project" value="TreeGrafter"/>
</dbReference>
<proteinExistence type="predicted"/>
<dbReference type="EMBL" id="JPOX01000031">
    <property type="protein sequence ID" value="KFX44030.1"/>
    <property type="molecule type" value="Genomic_DNA"/>
</dbReference>
<dbReference type="InterPro" id="IPR015943">
    <property type="entry name" value="WD40/YVTN_repeat-like_dom_sf"/>
</dbReference>